<proteinExistence type="predicted"/>
<comment type="caution">
    <text evidence="1">The sequence shown here is derived from an EMBL/GenBank/DDBJ whole genome shotgun (WGS) entry which is preliminary data.</text>
</comment>
<dbReference type="RefSeq" id="WP_346121878.1">
    <property type="nucleotide sequence ID" value="NZ_BAABGU010000023.1"/>
</dbReference>
<gene>
    <name evidence="1" type="ORF">GCM10023176_41110</name>
</gene>
<name>A0ABP8STK5_9ACTN</name>
<reference evidence="2" key="1">
    <citation type="journal article" date="2019" name="Int. J. Syst. Evol. Microbiol.">
        <title>The Global Catalogue of Microorganisms (GCM) 10K type strain sequencing project: providing services to taxonomists for standard genome sequencing and annotation.</title>
        <authorList>
            <consortium name="The Broad Institute Genomics Platform"/>
            <consortium name="The Broad Institute Genome Sequencing Center for Infectious Disease"/>
            <person name="Wu L."/>
            <person name="Ma J."/>
        </authorList>
    </citation>
    <scope>NUCLEOTIDE SEQUENCE [LARGE SCALE GENOMIC DNA]</scope>
    <source>
        <strain evidence="2">JCM 3175</strain>
    </source>
</reference>
<evidence type="ECO:0000313" key="1">
    <source>
        <dbReference type="EMBL" id="GAA4574310.1"/>
    </source>
</evidence>
<dbReference type="EMBL" id="BAABGU010000023">
    <property type="protein sequence ID" value="GAA4574310.1"/>
    <property type="molecule type" value="Genomic_DNA"/>
</dbReference>
<protein>
    <submittedName>
        <fullName evidence="1">Uncharacterized protein</fullName>
    </submittedName>
</protein>
<organism evidence="1 2">
    <name type="scientific">Micromonospora coerulea</name>
    <dbReference type="NCBI Taxonomy" id="47856"/>
    <lineage>
        <taxon>Bacteria</taxon>
        <taxon>Bacillati</taxon>
        <taxon>Actinomycetota</taxon>
        <taxon>Actinomycetes</taxon>
        <taxon>Micromonosporales</taxon>
        <taxon>Micromonosporaceae</taxon>
        <taxon>Micromonospora</taxon>
    </lineage>
</organism>
<evidence type="ECO:0000313" key="2">
    <source>
        <dbReference type="Proteomes" id="UP001500307"/>
    </source>
</evidence>
<dbReference type="Proteomes" id="UP001500307">
    <property type="component" value="Unassembled WGS sequence"/>
</dbReference>
<keyword evidence="2" id="KW-1185">Reference proteome</keyword>
<sequence length="87" mass="9640">MVEYAAMGWDECLTELLVELGDRGLVATVKMDGERQRGRWTVLVSGKPLDAEPGQWTPPVRWDGDDLDAGLSWVMAALQERVPGLLD</sequence>
<accession>A0ABP8STK5</accession>